<gene>
    <name evidence="1" type="ORF">S01H1_15243</name>
</gene>
<proteinExistence type="predicted"/>
<dbReference type="EMBL" id="BARS01007952">
    <property type="protein sequence ID" value="GAF71748.1"/>
    <property type="molecule type" value="Genomic_DNA"/>
</dbReference>
<protein>
    <submittedName>
        <fullName evidence="1">Uncharacterized protein</fullName>
    </submittedName>
</protein>
<dbReference type="InterPro" id="IPR036412">
    <property type="entry name" value="HAD-like_sf"/>
</dbReference>
<name>X0RSK6_9ZZZZ</name>
<comment type="caution">
    <text evidence="1">The sequence shown here is derived from an EMBL/GenBank/DDBJ whole genome shotgun (WGS) entry which is preliminary data.</text>
</comment>
<evidence type="ECO:0000313" key="1">
    <source>
        <dbReference type="EMBL" id="GAF71748.1"/>
    </source>
</evidence>
<dbReference type="InterPro" id="IPR023214">
    <property type="entry name" value="HAD_sf"/>
</dbReference>
<organism evidence="1">
    <name type="scientific">marine sediment metagenome</name>
    <dbReference type="NCBI Taxonomy" id="412755"/>
    <lineage>
        <taxon>unclassified sequences</taxon>
        <taxon>metagenomes</taxon>
        <taxon>ecological metagenomes</taxon>
    </lineage>
</organism>
<reference evidence="1" key="1">
    <citation type="journal article" date="2014" name="Front. Microbiol.">
        <title>High frequency of phylogenetically diverse reductive dehalogenase-homologous genes in deep subseafloor sedimentary metagenomes.</title>
        <authorList>
            <person name="Kawai M."/>
            <person name="Futagami T."/>
            <person name="Toyoda A."/>
            <person name="Takaki Y."/>
            <person name="Nishi S."/>
            <person name="Hori S."/>
            <person name="Arai W."/>
            <person name="Tsubouchi T."/>
            <person name="Morono Y."/>
            <person name="Uchiyama I."/>
            <person name="Ito T."/>
            <person name="Fujiyama A."/>
            <person name="Inagaki F."/>
            <person name="Takami H."/>
        </authorList>
    </citation>
    <scope>NUCLEOTIDE SEQUENCE</scope>
    <source>
        <strain evidence="1">Expedition CK06-06</strain>
    </source>
</reference>
<dbReference type="SUPFAM" id="SSF56784">
    <property type="entry name" value="HAD-like"/>
    <property type="match status" value="1"/>
</dbReference>
<accession>X0RSK6</accession>
<dbReference type="Gene3D" id="3.40.50.1000">
    <property type="entry name" value="HAD superfamily/HAD-like"/>
    <property type="match status" value="1"/>
</dbReference>
<dbReference type="AlphaFoldDB" id="X0RSK6"/>
<sequence length="95" mass="10999">MKELQDRGHKLILWTVRSTDTLREAVDYCEEKGIEFLGINENPTQKFWSGSPKAYAQLFIDDAALGCPLIYSEGERRPYADWTEIRKMLKALSML</sequence>